<reference evidence="1" key="1">
    <citation type="submission" date="2014-09" db="EMBL/GenBank/DDBJ databases">
        <authorList>
            <person name="Magalhaes I.L.F."/>
            <person name="Oliveira U."/>
            <person name="Santos F.R."/>
            <person name="Vidigal T.H.D.A."/>
            <person name="Brescovit A.D."/>
            <person name="Santos A.J."/>
        </authorList>
    </citation>
    <scope>NUCLEOTIDE SEQUENCE</scope>
    <source>
        <tissue evidence="1">Shoot tissue taken approximately 20 cm above the soil surface</tissue>
    </source>
</reference>
<dbReference type="EMBL" id="GBRH01181389">
    <property type="protein sequence ID" value="JAE16507.1"/>
    <property type="molecule type" value="Transcribed_RNA"/>
</dbReference>
<proteinExistence type="predicted"/>
<accession>A0A0A9FW57</accession>
<name>A0A0A9FW57_ARUDO</name>
<protein>
    <submittedName>
        <fullName evidence="1">Uncharacterized protein</fullName>
    </submittedName>
</protein>
<reference evidence="1" key="2">
    <citation type="journal article" date="2015" name="Data Brief">
        <title>Shoot transcriptome of the giant reed, Arundo donax.</title>
        <authorList>
            <person name="Barrero R.A."/>
            <person name="Guerrero F.D."/>
            <person name="Moolhuijzen P."/>
            <person name="Goolsby J.A."/>
            <person name="Tidwell J."/>
            <person name="Bellgard S.E."/>
            <person name="Bellgard M.I."/>
        </authorList>
    </citation>
    <scope>NUCLEOTIDE SEQUENCE</scope>
    <source>
        <tissue evidence="1">Shoot tissue taken approximately 20 cm above the soil surface</tissue>
    </source>
</reference>
<evidence type="ECO:0000313" key="1">
    <source>
        <dbReference type="EMBL" id="JAE16507.1"/>
    </source>
</evidence>
<dbReference type="AlphaFoldDB" id="A0A0A9FW57"/>
<sequence>MDNGWVGYRVEGHSFGSSRISLNVADSWRERFPRVAYAGRARVVWLGFSCSMEINLNCRTSQI</sequence>
<organism evidence="1">
    <name type="scientific">Arundo donax</name>
    <name type="common">Giant reed</name>
    <name type="synonym">Donax arundinaceus</name>
    <dbReference type="NCBI Taxonomy" id="35708"/>
    <lineage>
        <taxon>Eukaryota</taxon>
        <taxon>Viridiplantae</taxon>
        <taxon>Streptophyta</taxon>
        <taxon>Embryophyta</taxon>
        <taxon>Tracheophyta</taxon>
        <taxon>Spermatophyta</taxon>
        <taxon>Magnoliopsida</taxon>
        <taxon>Liliopsida</taxon>
        <taxon>Poales</taxon>
        <taxon>Poaceae</taxon>
        <taxon>PACMAD clade</taxon>
        <taxon>Arundinoideae</taxon>
        <taxon>Arundineae</taxon>
        <taxon>Arundo</taxon>
    </lineage>
</organism>